<reference evidence="1 2" key="1">
    <citation type="submission" date="2024-03" db="EMBL/GenBank/DDBJ databases">
        <title>Aureococcus anophagefferens CCMP1851 and Kratosvirus quantuckense: Draft genome of a second virus-susceptible host strain in the model system.</title>
        <authorList>
            <person name="Chase E."/>
            <person name="Truchon A.R."/>
            <person name="Schepens W."/>
            <person name="Wilhelm S.W."/>
        </authorList>
    </citation>
    <scope>NUCLEOTIDE SEQUENCE [LARGE SCALE GENOMIC DNA]</scope>
    <source>
        <strain evidence="1 2">CCMP1851</strain>
    </source>
</reference>
<dbReference type="GO" id="GO:0009536">
    <property type="term" value="C:plastid"/>
    <property type="evidence" value="ECO:0007669"/>
    <property type="project" value="UniProtKB-SubCell"/>
</dbReference>
<dbReference type="PANTHER" id="PTHR47128">
    <property type="match status" value="1"/>
</dbReference>
<dbReference type="Gene3D" id="3.40.50.720">
    <property type="entry name" value="NAD(P)-binding Rossmann-like Domain"/>
    <property type="match status" value="1"/>
</dbReference>
<keyword evidence="1" id="KW-0934">Plastid</keyword>
<dbReference type="CDD" id="cd05243">
    <property type="entry name" value="SDR_a5"/>
    <property type="match status" value="1"/>
</dbReference>
<dbReference type="Pfam" id="PF05368">
    <property type="entry name" value="NmrA"/>
    <property type="match status" value="1"/>
</dbReference>
<keyword evidence="1" id="KW-0150">Chloroplast</keyword>
<name>A0ABR1G5M3_AURAN</name>
<organism evidence="1 2">
    <name type="scientific">Aureococcus anophagefferens</name>
    <name type="common">Harmful bloom alga</name>
    <dbReference type="NCBI Taxonomy" id="44056"/>
    <lineage>
        <taxon>Eukaryota</taxon>
        <taxon>Sar</taxon>
        <taxon>Stramenopiles</taxon>
        <taxon>Ochrophyta</taxon>
        <taxon>Pelagophyceae</taxon>
        <taxon>Pelagomonadales</taxon>
        <taxon>Pelagomonadaceae</taxon>
        <taxon>Aureococcus</taxon>
    </lineage>
</organism>
<evidence type="ECO:0000313" key="2">
    <source>
        <dbReference type="Proteomes" id="UP001363151"/>
    </source>
</evidence>
<proteinExistence type="predicted"/>
<dbReference type="InterPro" id="IPR008030">
    <property type="entry name" value="NmrA-like"/>
</dbReference>
<dbReference type="GO" id="GO:0015979">
    <property type="term" value="P:photosynthesis"/>
    <property type="evidence" value="ECO:0007669"/>
    <property type="project" value="UniProtKB-KW"/>
</dbReference>
<dbReference type="SUPFAM" id="SSF51735">
    <property type="entry name" value="NAD(P)-binding Rossmann-fold domains"/>
    <property type="match status" value="1"/>
</dbReference>
<gene>
    <name evidence="1" type="ORF">SO694_cp00065</name>
</gene>
<evidence type="ECO:0000313" key="1">
    <source>
        <dbReference type="EMBL" id="KAK7248404.1"/>
    </source>
</evidence>
<keyword evidence="2" id="KW-1185">Reference proteome</keyword>
<dbReference type="EMBL" id="JBBJCI010000100">
    <property type="protein sequence ID" value="KAK7248404.1"/>
    <property type="molecule type" value="Genomic_DNA"/>
</dbReference>
<dbReference type="GO" id="GO:0009523">
    <property type="term" value="C:photosystem II"/>
    <property type="evidence" value="ECO:0007669"/>
    <property type="project" value="UniProtKB-KW"/>
</dbReference>
<protein>
    <submittedName>
        <fullName evidence="1">Uncharacterized protein</fullName>
    </submittedName>
</protein>
<dbReference type="KEGG" id="aaf:AuanCp074"/>
<comment type="caution">
    <text evidence="1">The sequence shown here is derived from an EMBL/GenBank/DDBJ whole genome shotgun (WGS) entry which is preliminary data.</text>
</comment>
<sequence>MPLLIIGATGTLGRQVVRQALNEGYNVRCLVRNIRKASFLREWGAELIYGDLTAPETLPEAFKGVTAVIDTSTGRPTDEVNVKDIDWDGKIALLQAAKVAKVDRFVFFSILNADKYTYIPLMKLKAKFEYILQKSGVPYTIFKLSGFYQGLIGQYALPVLEQEPIYVTKETMPVAYMDTEDVAKFCLRSLELPETNNSTYALGNPTALLSSEIIKKCENLSGQKATINQLPILGVKLGRQLTNFFQWSWNIADRLAFIEVFSGKEDFSVNYAILNNTFKIEPDELLSLDTYFKEYFEQILTKLKDLNYNQAQTAKRKDLTF</sequence>
<dbReference type="Proteomes" id="UP001363151">
    <property type="component" value="Unassembled WGS sequence"/>
</dbReference>
<accession>A0ABR1G5M3</accession>
<dbReference type="PANTHER" id="PTHR47128:SF2">
    <property type="entry name" value="PROTEIN HIGH CHLOROPHYLL FLUORESCENCE PHENOTYPE 244, CHLOROPLASTIC"/>
    <property type="match status" value="1"/>
</dbReference>
<dbReference type="InterPro" id="IPR036291">
    <property type="entry name" value="NAD(P)-bd_dom_sf"/>
</dbReference>
<dbReference type="InterPro" id="IPR044256">
    <property type="entry name" value="HCF244-like"/>
</dbReference>
<geneLocation type="chloroplast" evidence="1"/>